<organism evidence="1 2">
    <name type="scientific">Hymenochirus boettgeri</name>
    <name type="common">Congo dwarf clawed frog</name>
    <dbReference type="NCBI Taxonomy" id="247094"/>
    <lineage>
        <taxon>Eukaryota</taxon>
        <taxon>Metazoa</taxon>
        <taxon>Chordata</taxon>
        <taxon>Craniata</taxon>
        <taxon>Vertebrata</taxon>
        <taxon>Euteleostomi</taxon>
        <taxon>Amphibia</taxon>
        <taxon>Batrachia</taxon>
        <taxon>Anura</taxon>
        <taxon>Pipoidea</taxon>
        <taxon>Pipidae</taxon>
        <taxon>Pipinae</taxon>
        <taxon>Hymenochirus</taxon>
    </lineage>
</organism>
<evidence type="ECO:0000313" key="2">
    <source>
        <dbReference type="Proteomes" id="UP000812440"/>
    </source>
</evidence>
<comment type="caution">
    <text evidence="1">The sequence shown here is derived from an EMBL/GenBank/DDBJ whole genome shotgun (WGS) entry which is preliminary data.</text>
</comment>
<dbReference type="SUPFAM" id="SSF53474">
    <property type="entry name" value="alpha/beta-Hydrolases"/>
    <property type="match status" value="1"/>
</dbReference>
<sequence>MPYPEVQSRGGGARRRILVDLKLCLCSRACSGFLDDSVTEAYRGMKQYLLEGYKDNLKRYQFSTVEGNHYVHLNEPEKVAGIITDFLQEKRHIQSKI</sequence>
<dbReference type="EMBL" id="JAACNH010000007">
    <property type="protein sequence ID" value="KAG8436445.1"/>
    <property type="molecule type" value="Genomic_DNA"/>
</dbReference>
<dbReference type="Proteomes" id="UP000812440">
    <property type="component" value="Chromosome 4"/>
</dbReference>
<gene>
    <name evidence="1" type="ORF">GDO86_007513</name>
</gene>
<reference evidence="1" key="1">
    <citation type="thesis" date="2020" institute="ProQuest LLC" country="789 East Eisenhower Parkway, Ann Arbor, MI, USA">
        <title>Comparative Genomics and Chromosome Evolution.</title>
        <authorList>
            <person name="Mudd A.B."/>
        </authorList>
    </citation>
    <scope>NUCLEOTIDE SEQUENCE</scope>
    <source>
        <strain evidence="1">Female2</strain>
        <tissue evidence="1">Blood</tissue>
    </source>
</reference>
<name>A0A8T2IU28_9PIPI</name>
<dbReference type="AlphaFoldDB" id="A0A8T2IU28"/>
<dbReference type="OrthoDB" id="190201at2759"/>
<keyword evidence="2" id="KW-1185">Reference proteome</keyword>
<protein>
    <submittedName>
        <fullName evidence="1">Uncharacterized protein</fullName>
    </submittedName>
</protein>
<evidence type="ECO:0000313" key="1">
    <source>
        <dbReference type="EMBL" id="KAG8436445.1"/>
    </source>
</evidence>
<proteinExistence type="predicted"/>
<accession>A0A8T2IU28</accession>
<dbReference type="InterPro" id="IPR029058">
    <property type="entry name" value="AB_hydrolase_fold"/>
</dbReference>
<dbReference type="Gene3D" id="3.40.50.1820">
    <property type="entry name" value="alpha/beta hydrolase"/>
    <property type="match status" value="1"/>
</dbReference>